<dbReference type="AlphaFoldDB" id="A0A2R6RC78"/>
<dbReference type="STRING" id="1590841.A0A2R6RC78"/>
<dbReference type="Gene3D" id="3.30.310.210">
    <property type="match status" value="1"/>
</dbReference>
<dbReference type="InterPro" id="IPR004087">
    <property type="entry name" value="KH_dom"/>
</dbReference>
<dbReference type="SUPFAM" id="SSF54791">
    <property type="entry name" value="Eukaryotic type KH-domain (KH-domain type I)"/>
    <property type="match status" value="5"/>
</dbReference>
<feature type="domain" description="K Homology" evidence="4">
    <location>
        <begin position="382"/>
        <end position="457"/>
    </location>
</feature>
<feature type="region of interest" description="Disordered" evidence="3">
    <location>
        <begin position="1"/>
        <end position="27"/>
    </location>
</feature>
<accession>A0A2R6RC78</accession>
<feature type="domain" description="K Homology" evidence="4">
    <location>
        <begin position="291"/>
        <end position="364"/>
    </location>
</feature>
<keyword evidence="2" id="KW-0694">RNA-binding</keyword>
<evidence type="ECO:0000256" key="1">
    <source>
        <dbReference type="ARBA" id="ARBA00022737"/>
    </source>
</evidence>
<dbReference type="PROSITE" id="PS50084">
    <property type="entry name" value="KH_TYPE_1"/>
    <property type="match status" value="5"/>
</dbReference>
<dbReference type="CDD" id="cd22462">
    <property type="entry name" value="KH-I_HEN4_like_rpt5"/>
    <property type="match status" value="1"/>
</dbReference>
<keyword evidence="6" id="KW-1185">Reference proteome</keyword>
<dbReference type="Gene3D" id="3.30.1370.10">
    <property type="entry name" value="K Homology domain, type 1"/>
    <property type="match status" value="3"/>
</dbReference>
<sequence>MNSFRSPKAKRSVAANSGGSFKRSKPPPPLNVAAGHVLFRLLCPLPLSGGVIGKSGAIVKQLQKDTAAKIRVEESPPGCDERIIVIIASSSVNKKISLKASKLEGEEMGEVIEVSAAQEALVKVFERVLEVAVETDGVAAEKEGGVPCRLLAESSQVGGVIGKGGKVIGKIRQDTGCKIRVLSSEKLPSCALTNDELIEIEGDVLAVKKALVTVSGRLQDCPPVDRPKTSESQPIKAIPQGPLPGLHRDLPQRSSIQQPMLASSVTYASGGHPFSIEAERFPTLASRTQPQEVVFRLLCSNDRAGGVIGRGGTIVKALQDETGASINVAAPVAECDERLITITAMENPESRYSPTQNAVILVFNRSIEAGIEKGLDSGSKGSTVSARVVVPANQVGCLLGKGGIIISEMSNATGAGISIIAHEQAPKCASELDEVVQITGEFVCVQDALYNVTGRLRDSLFPSRMSNGAGTRSNSSLIPETIPYERAIAPSSLGWHSSVGVPHNFNRHTTLTQSIDHHRLPYGYDCPPSPRLWASQTLGGVHPRSARDVGRGPTSVKGGLELGSGGRSAIVTNTTVQIVVPENVIGSVYGENGSNLARLRQISGAKVVVHEPLPGAKERTVVISGTPDETQAAQSLLQAFILTGPS</sequence>
<dbReference type="OrthoDB" id="442947at2759"/>
<dbReference type="Gramene" id="PSS26184">
    <property type="protein sequence ID" value="PSS26184"/>
    <property type="gene ID" value="CEY00_Acc07475"/>
</dbReference>
<proteinExistence type="predicted"/>
<evidence type="ECO:0000313" key="5">
    <source>
        <dbReference type="EMBL" id="PSS26184.1"/>
    </source>
</evidence>
<evidence type="ECO:0000259" key="4">
    <source>
        <dbReference type="SMART" id="SM00322"/>
    </source>
</evidence>
<keyword evidence="1" id="KW-0677">Repeat</keyword>
<reference evidence="6" key="2">
    <citation type="journal article" date="2018" name="BMC Genomics">
        <title>A manually annotated Actinidia chinensis var. chinensis (kiwifruit) genome highlights the challenges associated with draft genomes and gene prediction in plants.</title>
        <authorList>
            <person name="Pilkington S.M."/>
            <person name="Crowhurst R."/>
            <person name="Hilario E."/>
            <person name="Nardozza S."/>
            <person name="Fraser L."/>
            <person name="Peng Y."/>
            <person name="Gunaseelan K."/>
            <person name="Simpson R."/>
            <person name="Tahir J."/>
            <person name="Deroles S.C."/>
            <person name="Templeton K."/>
            <person name="Luo Z."/>
            <person name="Davy M."/>
            <person name="Cheng C."/>
            <person name="McNeilage M."/>
            <person name="Scaglione D."/>
            <person name="Liu Y."/>
            <person name="Zhang Q."/>
            <person name="Datson P."/>
            <person name="De Silva N."/>
            <person name="Gardiner S.E."/>
            <person name="Bassett H."/>
            <person name="Chagne D."/>
            <person name="McCallum J."/>
            <person name="Dzierzon H."/>
            <person name="Deng C."/>
            <person name="Wang Y.Y."/>
            <person name="Barron L."/>
            <person name="Manako K."/>
            <person name="Bowen J."/>
            <person name="Foster T.M."/>
            <person name="Erridge Z.A."/>
            <person name="Tiffin H."/>
            <person name="Waite C.N."/>
            <person name="Davies K.M."/>
            <person name="Grierson E.P."/>
            <person name="Laing W.A."/>
            <person name="Kirk R."/>
            <person name="Chen X."/>
            <person name="Wood M."/>
            <person name="Montefiori M."/>
            <person name="Brummell D.A."/>
            <person name="Schwinn K.E."/>
            <person name="Catanach A."/>
            <person name="Fullerton C."/>
            <person name="Li D."/>
            <person name="Meiyalaghan S."/>
            <person name="Nieuwenhuizen N."/>
            <person name="Read N."/>
            <person name="Prakash R."/>
            <person name="Hunter D."/>
            <person name="Zhang H."/>
            <person name="McKenzie M."/>
            <person name="Knabel M."/>
            <person name="Harris A."/>
            <person name="Allan A.C."/>
            <person name="Gleave A."/>
            <person name="Chen A."/>
            <person name="Janssen B.J."/>
            <person name="Plunkett B."/>
            <person name="Ampomah-Dwamena C."/>
            <person name="Voogd C."/>
            <person name="Leif D."/>
            <person name="Lafferty D."/>
            <person name="Souleyre E.J.F."/>
            <person name="Varkonyi-Gasic E."/>
            <person name="Gambi F."/>
            <person name="Hanley J."/>
            <person name="Yao J.L."/>
            <person name="Cheung J."/>
            <person name="David K.M."/>
            <person name="Warren B."/>
            <person name="Marsh K."/>
            <person name="Snowden K.C."/>
            <person name="Lin-Wang K."/>
            <person name="Brian L."/>
            <person name="Martinez-Sanchez M."/>
            <person name="Wang M."/>
            <person name="Ileperuma N."/>
            <person name="Macnee N."/>
            <person name="Campin R."/>
            <person name="McAtee P."/>
            <person name="Drummond R.S.M."/>
            <person name="Espley R.V."/>
            <person name="Ireland H.S."/>
            <person name="Wu R."/>
            <person name="Atkinson R.G."/>
            <person name="Karunairetnam S."/>
            <person name="Bulley S."/>
            <person name="Chunkath S."/>
            <person name="Hanley Z."/>
            <person name="Storey R."/>
            <person name="Thrimawithana A.H."/>
            <person name="Thomson S."/>
            <person name="David C."/>
            <person name="Testolin R."/>
            <person name="Huang H."/>
            <person name="Hellens R.P."/>
            <person name="Schaffer R.J."/>
        </authorList>
    </citation>
    <scope>NUCLEOTIDE SEQUENCE [LARGE SCALE GENOMIC DNA]</scope>
    <source>
        <strain evidence="6">cv. Red5</strain>
    </source>
</reference>
<evidence type="ECO:0000256" key="2">
    <source>
        <dbReference type="PROSITE-ProRule" id="PRU00117"/>
    </source>
</evidence>
<feature type="domain" description="K Homology" evidence="4">
    <location>
        <begin position="35"/>
        <end position="108"/>
    </location>
</feature>
<dbReference type="GO" id="GO:0003723">
    <property type="term" value="F:RNA binding"/>
    <property type="evidence" value="ECO:0007669"/>
    <property type="project" value="UniProtKB-UniRule"/>
</dbReference>
<gene>
    <name evidence="5" type="ORF">CEY00_Acc07475</name>
</gene>
<dbReference type="CDD" id="cd22460">
    <property type="entry name" value="KH-I_PEPPER_rpt2_like"/>
    <property type="match status" value="1"/>
</dbReference>
<protein>
    <submittedName>
        <fullName evidence="5">KH domain-containing protein</fullName>
    </submittedName>
</protein>
<feature type="region of interest" description="Disordered" evidence="3">
    <location>
        <begin position="221"/>
        <end position="243"/>
    </location>
</feature>
<dbReference type="Proteomes" id="UP000241394">
    <property type="component" value="Chromosome LG7"/>
</dbReference>
<evidence type="ECO:0000313" key="6">
    <source>
        <dbReference type="Proteomes" id="UP000241394"/>
    </source>
</evidence>
<dbReference type="PANTHER" id="PTHR10288">
    <property type="entry name" value="KH DOMAIN CONTAINING RNA BINDING PROTEIN"/>
    <property type="match status" value="1"/>
</dbReference>
<organism evidence="5 6">
    <name type="scientific">Actinidia chinensis var. chinensis</name>
    <name type="common">Chinese soft-hair kiwi</name>
    <dbReference type="NCBI Taxonomy" id="1590841"/>
    <lineage>
        <taxon>Eukaryota</taxon>
        <taxon>Viridiplantae</taxon>
        <taxon>Streptophyta</taxon>
        <taxon>Embryophyta</taxon>
        <taxon>Tracheophyta</taxon>
        <taxon>Spermatophyta</taxon>
        <taxon>Magnoliopsida</taxon>
        <taxon>eudicotyledons</taxon>
        <taxon>Gunneridae</taxon>
        <taxon>Pentapetalae</taxon>
        <taxon>asterids</taxon>
        <taxon>Ericales</taxon>
        <taxon>Actinidiaceae</taxon>
        <taxon>Actinidia</taxon>
    </lineage>
</organism>
<name>A0A2R6RC78_ACTCC</name>
<reference evidence="5 6" key="1">
    <citation type="submission" date="2017-07" db="EMBL/GenBank/DDBJ databases">
        <title>An improved, manually edited Actinidia chinensis var. chinensis (kiwifruit) genome highlights the challenges associated with draft genomes and gene prediction in plants.</title>
        <authorList>
            <person name="Pilkington S."/>
            <person name="Crowhurst R."/>
            <person name="Hilario E."/>
            <person name="Nardozza S."/>
            <person name="Fraser L."/>
            <person name="Peng Y."/>
            <person name="Gunaseelan K."/>
            <person name="Simpson R."/>
            <person name="Tahir J."/>
            <person name="Deroles S."/>
            <person name="Templeton K."/>
            <person name="Luo Z."/>
            <person name="Davy M."/>
            <person name="Cheng C."/>
            <person name="Mcneilage M."/>
            <person name="Scaglione D."/>
            <person name="Liu Y."/>
            <person name="Zhang Q."/>
            <person name="Datson P."/>
            <person name="De Silva N."/>
            <person name="Gardiner S."/>
            <person name="Bassett H."/>
            <person name="Chagne D."/>
            <person name="Mccallum J."/>
            <person name="Dzierzon H."/>
            <person name="Deng C."/>
            <person name="Wang Y.-Y."/>
            <person name="Barron N."/>
            <person name="Manako K."/>
            <person name="Bowen J."/>
            <person name="Foster T."/>
            <person name="Erridge Z."/>
            <person name="Tiffin H."/>
            <person name="Waite C."/>
            <person name="Davies K."/>
            <person name="Grierson E."/>
            <person name="Laing W."/>
            <person name="Kirk R."/>
            <person name="Chen X."/>
            <person name="Wood M."/>
            <person name="Montefiori M."/>
            <person name="Brummell D."/>
            <person name="Schwinn K."/>
            <person name="Catanach A."/>
            <person name="Fullerton C."/>
            <person name="Li D."/>
            <person name="Meiyalaghan S."/>
            <person name="Nieuwenhuizen N."/>
            <person name="Read N."/>
            <person name="Prakash R."/>
            <person name="Hunter D."/>
            <person name="Zhang H."/>
            <person name="Mckenzie M."/>
            <person name="Knabel M."/>
            <person name="Harris A."/>
            <person name="Allan A."/>
            <person name="Chen A."/>
            <person name="Janssen B."/>
            <person name="Plunkett B."/>
            <person name="Dwamena C."/>
            <person name="Voogd C."/>
            <person name="Leif D."/>
            <person name="Lafferty D."/>
            <person name="Souleyre E."/>
            <person name="Varkonyi-Gasic E."/>
            <person name="Gambi F."/>
            <person name="Hanley J."/>
            <person name="Yao J.-L."/>
            <person name="Cheung J."/>
            <person name="David K."/>
            <person name="Warren B."/>
            <person name="Marsh K."/>
            <person name="Snowden K."/>
            <person name="Lin-Wang K."/>
            <person name="Brian L."/>
            <person name="Martinez-Sanchez M."/>
            <person name="Wang M."/>
            <person name="Ileperuma N."/>
            <person name="Macnee N."/>
            <person name="Campin R."/>
            <person name="Mcatee P."/>
            <person name="Drummond R."/>
            <person name="Espley R."/>
            <person name="Ireland H."/>
            <person name="Wu R."/>
            <person name="Atkinson R."/>
            <person name="Karunairetnam S."/>
            <person name="Bulley S."/>
            <person name="Chunkath S."/>
            <person name="Hanley Z."/>
            <person name="Storey R."/>
            <person name="Thrimawithana A."/>
            <person name="Thomson S."/>
            <person name="David C."/>
            <person name="Testolin R."/>
        </authorList>
    </citation>
    <scope>NUCLEOTIDE SEQUENCE [LARGE SCALE GENOMIC DNA]</scope>
    <source>
        <strain evidence="6">cv. Red5</strain>
        <tissue evidence="5">Young leaf</tissue>
    </source>
</reference>
<dbReference type="CDD" id="cd22459">
    <property type="entry name" value="KH-I_PEPPER_rpt1_like"/>
    <property type="match status" value="2"/>
</dbReference>
<dbReference type="InterPro" id="IPR004088">
    <property type="entry name" value="KH_dom_type_1"/>
</dbReference>
<evidence type="ECO:0000256" key="3">
    <source>
        <dbReference type="SAM" id="MobiDB-lite"/>
    </source>
</evidence>
<dbReference type="SMART" id="SM00322">
    <property type="entry name" value="KH"/>
    <property type="match status" value="5"/>
</dbReference>
<feature type="domain" description="K Homology" evidence="4">
    <location>
        <begin position="572"/>
        <end position="642"/>
    </location>
</feature>
<dbReference type="Pfam" id="PF00013">
    <property type="entry name" value="KH_1"/>
    <property type="match status" value="5"/>
</dbReference>
<dbReference type="OMA" id="CACENEE"/>
<dbReference type="FunCoup" id="A0A2R6RC78">
    <property type="interactions" value="1262"/>
</dbReference>
<feature type="domain" description="K Homology" evidence="4">
    <location>
        <begin position="144"/>
        <end position="219"/>
    </location>
</feature>
<comment type="caution">
    <text evidence="5">The sequence shown here is derived from an EMBL/GenBank/DDBJ whole genome shotgun (WGS) entry which is preliminary data.</text>
</comment>
<dbReference type="EMBL" id="NKQK01000007">
    <property type="protein sequence ID" value="PSS26184.1"/>
    <property type="molecule type" value="Genomic_DNA"/>
</dbReference>
<dbReference type="InterPro" id="IPR036612">
    <property type="entry name" value="KH_dom_type_1_sf"/>
</dbReference>
<dbReference type="InParanoid" id="A0A2R6RC78"/>